<evidence type="ECO:0000256" key="2">
    <source>
        <dbReference type="ARBA" id="ARBA00022603"/>
    </source>
</evidence>
<dbReference type="InterPro" id="IPR051052">
    <property type="entry name" value="Diverse_substrate_MTase"/>
</dbReference>
<dbReference type="RefSeq" id="WP_158538325.1">
    <property type="nucleotide sequence ID" value="NZ_QQAY01000002.1"/>
</dbReference>
<comment type="caution">
    <text evidence="5">The sequence shown here is derived from an EMBL/GenBank/DDBJ whole genome shotgun (WGS) entry which is preliminary data.</text>
</comment>
<reference evidence="5 6" key="1">
    <citation type="submission" date="2018-07" db="EMBL/GenBank/DDBJ databases">
        <title>Genomic Encyclopedia of Type Strains, Phase IV (KMG-IV): sequencing the most valuable type-strain genomes for metagenomic binning, comparative biology and taxonomic classification.</title>
        <authorList>
            <person name="Goeker M."/>
        </authorList>
    </citation>
    <scope>NUCLEOTIDE SEQUENCE [LARGE SCALE GENOMIC DNA]</scope>
    <source>
        <strain evidence="5 6">DSM 25281</strain>
    </source>
</reference>
<dbReference type="EMBL" id="QQAY01000002">
    <property type="protein sequence ID" value="RDI45747.1"/>
    <property type="molecule type" value="Genomic_DNA"/>
</dbReference>
<dbReference type="AlphaFoldDB" id="A0A370GPY8"/>
<dbReference type="InterPro" id="IPR029063">
    <property type="entry name" value="SAM-dependent_MTases_sf"/>
</dbReference>
<dbReference type="Proteomes" id="UP000255326">
    <property type="component" value="Unassembled WGS sequence"/>
</dbReference>
<sequence>MENKHVFNDIISDYAIARPGYPTELFRDIVEYSMVTSDSSVLEIGSGPGQATDYFVKNGYPITGLELGENQVEYLLDKYCTYENFNALPLSFEDFHTKPEIYNLIFSATAFHWVKPEVGYPKGYNLLKKNGVMAVFWHLGSIIEPKTEMQDQIRKIYRKYAPELDDYISLDEAEDLHKLRISQIQTNNLFSNPVHKVYRWNDEYTTDRYLRLMNSYSDFHSIDKDKRKAILDEVRDYIDSNGANITVPQEVRLYMARK</sequence>
<dbReference type="PANTHER" id="PTHR44942">
    <property type="entry name" value="METHYLTRANSF_11 DOMAIN-CONTAINING PROTEIN"/>
    <property type="match status" value="1"/>
</dbReference>
<dbReference type="OrthoDB" id="9797252at2"/>
<evidence type="ECO:0000313" key="5">
    <source>
        <dbReference type="EMBL" id="RDI45747.1"/>
    </source>
</evidence>
<comment type="similarity">
    <text evidence="1">Belongs to the methyltransferase superfamily.</text>
</comment>
<accession>A0A370GPY8</accession>
<evidence type="ECO:0000256" key="1">
    <source>
        <dbReference type="ARBA" id="ARBA00008361"/>
    </source>
</evidence>
<dbReference type="GO" id="GO:0008757">
    <property type="term" value="F:S-adenosylmethionine-dependent methyltransferase activity"/>
    <property type="evidence" value="ECO:0007669"/>
    <property type="project" value="InterPro"/>
</dbReference>
<gene>
    <name evidence="5" type="ORF">DFR59_102380</name>
</gene>
<protein>
    <submittedName>
        <fullName evidence="5">Methyltransferase family protein</fullName>
    </submittedName>
</protein>
<dbReference type="CDD" id="cd02440">
    <property type="entry name" value="AdoMet_MTases"/>
    <property type="match status" value="1"/>
</dbReference>
<dbReference type="PANTHER" id="PTHR44942:SF4">
    <property type="entry name" value="METHYLTRANSFERASE TYPE 11 DOMAIN-CONTAINING PROTEIN"/>
    <property type="match status" value="1"/>
</dbReference>
<dbReference type="SUPFAM" id="SSF53335">
    <property type="entry name" value="S-adenosyl-L-methionine-dependent methyltransferases"/>
    <property type="match status" value="1"/>
</dbReference>
<dbReference type="GO" id="GO:0032259">
    <property type="term" value="P:methylation"/>
    <property type="evidence" value="ECO:0007669"/>
    <property type="project" value="UniProtKB-KW"/>
</dbReference>
<keyword evidence="6" id="KW-1185">Reference proteome</keyword>
<evidence type="ECO:0000256" key="3">
    <source>
        <dbReference type="ARBA" id="ARBA00022679"/>
    </source>
</evidence>
<dbReference type="Gene3D" id="3.40.50.150">
    <property type="entry name" value="Vaccinia Virus protein VP39"/>
    <property type="match status" value="1"/>
</dbReference>
<evidence type="ECO:0000259" key="4">
    <source>
        <dbReference type="Pfam" id="PF08241"/>
    </source>
</evidence>
<dbReference type="Pfam" id="PF08241">
    <property type="entry name" value="Methyltransf_11"/>
    <property type="match status" value="1"/>
</dbReference>
<evidence type="ECO:0000313" key="6">
    <source>
        <dbReference type="Proteomes" id="UP000255326"/>
    </source>
</evidence>
<name>A0A370GPY8_9BACI</name>
<keyword evidence="2 5" id="KW-0489">Methyltransferase</keyword>
<proteinExistence type="inferred from homology"/>
<organism evidence="5 6">
    <name type="scientific">Falsibacillus pallidus</name>
    <dbReference type="NCBI Taxonomy" id="493781"/>
    <lineage>
        <taxon>Bacteria</taxon>
        <taxon>Bacillati</taxon>
        <taxon>Bacillota</taxon>
        <taxon>Bacilli</taxon>
        <taxon>Bacillales</taxon>
        <taxon>Bacillaceae</taxon>
        <taxon>Falsibacillus</taxon>
    </lineage>
</organism>
<keyword evidence="3 5" id="KW-0808">Transferase</keyword>
<feature type="domain" description="Methyltransferase type 11" evidence="4">
    <location>
        <begin position="42"/>
        <end position="134"/>
    </location>
</feature>
<dbReference type="InterPro" id="IPR013216">
    <property type="entry name" value="Methyltransf_11"/>
</dbReference>